<name>W2MM12_PHYNI</name>
<evidence type="ECO:0008006" key="2">
    <source>
        <dbReference type="Google" id="ProtNLM"/>
    </source>
</evidence>
<sequence>MENVVNKYFGEHVSGLEKIRQRAPQQEDMHSCGPLTLLFFESQHPSAKRFAGDHS</sequence>
<dbReference type="EMBL" id="KI695306">
    <property type="protein sequence ID" value="ETM36524.1"/>
    <property type="molecule type" value="Genomic_DNA"/>
</dbReference>
<feature type="non-terminal residue" evidence="1">
    <location>
        <position position="55"/>
    </location>
</feature>
<dbReference type="AlphaFoldDB" id="W2MM12"/>
<evidence type="ECO:0000313" key="1">
    <source>
        <dbReference type="EMBL" id="ETM36524.1"/>
    </source>
</evidence>
<organism evidence="1">
    <name type="scientific">Phytophthora nicotianae</name>
    <name type="common">Potato buckeye rot agent</name>
    <name type="synonym">Phytophthora parasitica</name>
    <dbReference type="NCBI Taxonomy" id="4792"/>
    <lineage>
        <taxon>Eukaryota</taxon>
        <taxon>Sar</taxon>
        <taxon>Stramenopiles</taxon>
        <taxon>Oomycota</taxon>
        <taxon>Peronosporomycetes</taxon>
        <taxon>Peronosporales</taxon>
        <taxon>Peronosporaceae</taxon>
        <taxon>Phytophthora</taxon>
    </lineage>
</organism>
<reference evidence="1" key="1">
    <citation type="submission" date="2013-11" db="EMBL/GenBank/DDBJ databases">
        <title>The Genome Sequence of Phytophthora parasitica IAC_01/95.</title>
        <authorList>
            <consortium name="The Broad Institute Genomics Platform"/>
            <person name="Russ C."/>
            <person name="Tyler B."/>
            <person name="Panabieres F."/>
            <person name="Shan W."/>
            <person name="Tripathy S."/>
            <person name="Grunwald N."/>
            <person name="Machado M."/>
            <person name="Johnson C.S."/>
            <person name="Arredondo F."/>
            <person name="Hong C."/>
            <person name="Coffey M."/>
            <person name="Young S.K."/>
            <person name="Zeng Q."/>
            <person name="Gargeya S."/>
            <person name="Fitzgerald M."/>
            <person name="Abouelleil A."/>
            <person name="Alvarado L."/>
            <person name="Chapman S.B."/>
            <person name="Gainer-Dewar J."/>
            <person name="Goldberg J."/>
            <person name="Griggs A."/>
            <person name="Gujja S."/>
            <person name="Hansen M."/>
            <person name="Howarth C."/>
            <person name="Imamovic A."/>
            <person name="Ireland A."/>
            <person name="Larimer J."/>
            <person name="McCowan C."/>
            <person name="Murphy C."/>
            <person name="Pearson M."/>
            <person name="Poon T.W."/>
            <person name="Priest M."/>
            <person name="Roberts A."/>
            <person name="Saif S."/>
            <person name="Shea T."/>
            <person name="Sykes S."/>
            <person name="Wortman J."/>
            <person name="Nusbaum C."/>
            <person name="Birren B."/>
        </authorList>
    </citation>
    <scope>NUCLEOTIDE SEQUENCE [LARGE SCALE GENOMIC DNA]</scope>
    <source>
        <strain evidence="1">IAC_01/95</strain>
    </source>
</reference>
<proteinExistence type="predicted"/>
<gene>
    <name evidence="1" type="ORF">L914_16811</name>
</gene>
<accession>W2MM12</accession>
<dbReference type="Proteomes" id="UP000054532">
    <property type="component" value="Unassembled WGS sequence"/>
</dbReference>
<protein>
    <recommendedName>
        <fullName evidence="2">Ubiquitin-like protease family profile domain-containing protein</fullName>
    </recommendedName>
</protein>